<dbReference type="CDD" id="cd04301">
    <property type="entry name" value="NAT_SF"/>
    <property type="match status" value="2"/>
</dbReference>
<keyword evidence="1" id="KW-0808">Transferase</keyword>
<dbReference type="Gene3D" id="3.40.630.30">
    <property type="match status" value="2"/>
</dbReference>
<reference evidence="4" key="1">
    <citation type="submission" date="2020-08" db="EMBL/GenBank/DDBJ databases">
        <authorList>
            <person name="Hu Y."/>
            <person name="Nguyen S.V."/>
            <person name="Li F."/>
            <person name="Fanning S."/>
        </authorList>
    </citation>
    <scope>NUCLEOTIDE SEQUENCE</scope>
    <source>
        <strain evidence="4">SYSU D8009</strain>
    </source>
</reference>
<protein>
    <submittedName>
        <fullName evidence="4">GNAT family N-acetyltransferase</fullName>
    </submittedName>
</protein>
<keyword evidence="2" id="KW-0012">Acyltransferase</keyword>
<name>A0A9X0QYL1_9PROT</name>
<dbReference type="RefSeq" id="WP_186771169.1">
    <property type="nucleotide sequence ID" value="NZ_JACOMF010000015.1"/>
</dbReference>
<feature type="domain" description="N-acetyltransferase" evidence="3">
    <location>
        <begin position="4"/>
        <end position="161"/>
    </location>
</feature>
<sequence length="344" mass="37693">MSECLLRPGRDSDAAGFIALIGACWAEYPGCILDVDGELPELRALASHFAAAGGALWAAEADGEIVGMVAARPVGDDAAHEICRMYVARPLRGTGLAQRLLDTAEAHARSAGAQRLVLWTDTRFDAAHRFYEKRGYVRQGAIRILDDISRSLEFRYAKPAQGLVVEMLDAAAAASAERRLAEILSRCVDTGASVSYLPPLAPEVARGFWRKVTSEVALGSRVLLVAWYEGRLAGTVQLDLGTPENQPHRAEVAKLLVDPAERRHGVGRALMLRAEQAAQRLGRRLLTLDTRAGDVAEPLYRSLGWQEAGRIPGYALDARRVEQDALFFWKRLERDRAAGRQTRT</sequence>
<dbReference type="Proteomes" id="UP000600101">
    <property type="component" value="Unassembled WGS sequence"/>
</dbReference>
<dbReference type="PANTHER" id="PTHR43877">
    <property type="entry name" value="AMINOALKYLPHOSPHONATE N-ACETYLTRANSFERASE-RELATED-RELATED"/>
    <property type="match status" value="1"/>
</dbReference>
<keyword evidence="5" id="KW-1185">Reference proteome</keyword>
<dbReference type="Pfam" id="PF00583">
    <property type="entry name" value="Acetyltransf_1"/>
    <property type="match status" value="2"/>
</dbReference>
<dbReference type="PANTHER" id="PTHR43877:SF2">
    <property type="entry name" value="AMINOALKYLPHOSPHONATE N-ACETYLTRANSFERASE-RELATED"/>
    <property type="match status" value="1"/>
</dbReference>
<accession>A0A9X0QYL1</accession>
<dbReference type="GO" id="GO:0016747">
    <property type="term" value="F:acyltransferase activity, transferring groups other than amino-acyl groups"/>
    <property type="evidence" value="ECO:0007669"/>
    <property type="project" value="InterPro"/>
</dbReference>
<dbReference type="InterPro" id="IPR016181">
    <property type="entry name" value="Acyl_CoA_acyltransferase"/>
</dbReference>
<dbReference type="EMBL" id="JACOMF010000015">
    <property type="protein sequence ID" value="MBC4016396.1"/>
    <property type="molecule type" value="Genomic_DNA"/>
</dbReference>
<dbReference type="AlphaFoldDB" id="A0A9X0QYL1"/>
<evidence type="ECO:0000256" key="2">
    <source>
        <dbReference type="ARBA" id="ARBA00023315"/>
    </source>
</evidence>
<evidence type="ECO:0000259" key="3">
    <source>
        <dbReference type="PROSITE" id="PS51186"/>
    </source>
</evidence>
<dbReference type="InterPro" id="IPR050832">
    <property type="entry name" value="Bact_Acetyltransf"/>
</dbReference>
<evidence type="ECO:0000256" key="1">
    <source>
        <dbReference type="ARBA" id="ARBA00022679"/>
    </source>
</evidence>
<feature type="domain" description="N-acetyltransferase" evidence="3">
    <location>
        <begin position="175"/>
        <end position="333"/>
    </location>
</feature>
<gene>
    <name evidence="4" type="ORF">H7965_13810</name>
</gene>
<proteinExistence type="predicted"/>
<dbReference type="PROSITE" id="PS51186">
    <property type="entry name" value="GNAT"/>
    <property type="match status" value="2"/>
</dbReference>
<dbReference type="PROSITE" id="PS51257">
    <property type="entry name" value="PROKAR_LIPOPROTEIN"/>
    <property type="match status" value="1"/>
</dbReference>
<evidence type="ECO:0000313" key="5">
    <source>
        <dbReference type="Proteomes" id="UP000600101"/>
    </source>
</evidence>
<evidence type="ECO:0000313" key="4">
    <source>
        <dbReference type="EMBL" id="MBC4016396.1"/>
    </source>
</evidence>
<dbReference type="InterPro" id="IPR000182">
    <property type="entry name" value="GNAT_dom"/>
</dbReference>
<organism evidence="4 5">
    <name type="scientific">Siccirubricoccus deserti</name>
    <dbReference type="NCBI Taxonomy" id="2013562"/>
    <lineage>
        <taxon>Bacteria</taxon>
        <taxon>Pseudomonadati</taxon>
        <taxon>Pseudomonadota</taxon>
        <taxon>Alphaproteobacteria</taxon>
        <taxon>Acetobacterales</taxon>
        <taxon>Roseomonadaceae</taxon>
        <taxon>Siccirubricoccus</taxon>
    </lineage>
</organism>
<comment type="caution">
    <text evidence="4">The sequence shown here is derived from an EMBL/GenBank/DDBJ whole genome shotgun (WGS) entry which is preliminary data.</text>
</comment>
<dbReference type="SUPFAM" id="SSF55729">
    <property type="entry name" value="Acyl-CoA N-acyltransferases (Nat)"/>
    <property type="match status" value="2"/>
</dbReference>